<sequence length="449" mass="45620">MNPLSLARLSLVVVTVTLPLALAFSVGIGGAGSPSDASAQAAFARSSFEVWVMDQSDTTADGGGTLYVYPSAGLTTAAATAEPEVVDLGGEARALCLAQTGTAPKRPHMLMVNASETHAVVAFVATGHVLFIDAASRTPVACRDVGEQAHAAYPAPDESYVIVANQNGKLLQRIRTDYAAGIFALEDAATLDLAICTTPSGAACEDPTLRPDNAPACPVVTADARFTAVTLRGGGLFVVDSLATPMAIVAEYDAATIRPNGCVGAETAGTLYLNSSGGTALSPFAADLYAFEVAAFSTAPSPPNTPAPTEIFHYSHTGTDTHGCVLVNGDAYVWVADRAGNRIIVVEVATDQVVAEIDLAGEFSADPAPDLIAASPDGDWVFMALRGPVPLSANVEGANNAVGSSPGLGVARVGPDGRTGELVGVAPIVHLGADGAVTSDPHGLAVRSR</sequence>
<dbReference type="PANTHER" id="PTHR47197:SF3">
    <property type="entry name" value="DIHYDRO-HEME D1 DEHYDROGENASE"/>
    <property type="match status" value="1"/>
</dbReference>
<dbReference type="AlphaFoldDB" id="A0A6J4UJN4"/>
<reference evidence="1" key="1">
    <citation type="submission" date="2020-02" db="EMBL/GenBank/DDBJ databases">
        <authorList>
            <person name="Meier V. D."/>
        </authorList>
    </citation>
    <scope>NUCLEOTIDE SEQUENCE</scope>
    <source>
        <strain evidence="1">AVDCRST_MAG73</strain>
    </source>
</reference>
<protein>
    <submittedName>
        <fullName evidence="1">Uncharacterized protein</fullName>
    </submittedName>
</protein>
<evidence type="ECO:0000313" key="1">
    <source>
        <dbReference type="EMBL" id="CAA9549294.1"/>
    </source>
</evidence>
<dbReference type="Gene3D" id="2.130.10.10">
    <property type="entry name" value="YVTN repeat-like/Quinoprotein amine dehydrogenase"/>
    <property type="match status" value="2"/>
</dbReference>
<dbReference type="EMBL" id="CADCWE010000179">
    <property type="protein sequence ID" value="CAA9549294.1"/>
    <property type="molecule type" value="Genomic_DNA"/>
</dbReference>
<proteinExistence type="predicted"/>
<gene>
    <name evidence="1" type="ORF">AVDCRST_MAG73-2728</name>
</gene>
<dbReference type="InterPro" id="IPR011045">
    <property type="entry name" value="N2O_reductase_N"/>
</dbReference>
<dbReference type="InterPro" id="IPR015943">
    <property type="entry name" value="WD40/YVTN_repeat-like_dom_sf"/>
</dbReference>
<dbReference type="InterPro" id="IPR051200">
    <property type="entry name" value="Host-pathogen_enzymatic-act"/>
</dbReference>
<accession>A0A6J4UJN4</accession>
<dbReference type="SUPFAM" id="SSF50974">
    <property type="entry name" value="Nitrous oxide reductase, N-terminal domain"/>
    <property type="match status" value="1"/>
</dbReference>
<dbReference type="PANTHER" id="PTHR47197">
    <property type="entry name" value="PROTEIN NIRF"/>
    <property type="match status" value="1"/>
</dbReference>
<organism evidence="1">
    <name type="scientific">uncultured Thermomicrobiales bacterium</name>
    <dbReference type="NCBI Taxonomy" id="1645740"/>
    <lineage>
        <taxon>Bacteria</taxon>
        <taxon>Pseudomonadati</taxon>
        <taxon>Thermomicrobiota</taxon>
        <taxon>Thermomicrobia</taxon>
        <taxon>Thermomicrobiales</taxon>
        <taxon>environmental samples</taxon>
    </lineage>
</organism>
<name>A0A6J4UJN4_9BACT</name>